<keyword evidence="2 7" id="KW-0378">Hydrolase</keyword>
<evidence type="ECO:0000256" key="4">
    <source>
        <dbReference type="SAM" id="MobiDB-lite"/>
    </source>
</evidence>
<gene>
    <name evidence="7" type="ORF">DOTSEDRAFT_75134</name>
</gene>
<dbReference type="OrthoDB" id="77201at2759"/>
<sequence length="576" mass="59618">MRCTSLLALAGAAAAQYRGFNYGATDNSGAVRTEQDFANEFNRAKSLQGTSGFASARLYTMIQGGTPNTVTSAIPAAIDTQTSLLLGLWGSAGEDAFMQELTALENAIKQYGTGFTSLIVGISVGSEDLYRVSPTGVENKSGAGATPDALVSYIQQVRSTIAGTAASGAKIGHVDTWTAWVNGSNAAVIEAVDWLGMDGYPYYETTVSNGIANGASLFFESYNATVGVANGKDVWVTETGWPYQGPTAGQAVASLQNAETYWQDVACRLLGNINTWWFTLYDPQASTSEISFGLVGSDLNSAPLYDLTCKNGNSQGSSAASASTPSSSAAAPTMPTSVADSKTLSIETTPNILSVPAASQTGSGKTMTVYSSTLVTVTSCLGGCPEGATTLATEPAAVSTVPAASATAPASSGSNCPTDLNGQYEYPHLIVPVDSQIPEKAYGTSYNGTINPTVSSIFNFDIPPSAAGKTCSLVFLFPSQKDLQTSAYTFNGKGGIKVSELTAPATEQTTYETIPASSGNVQTIASVAPGNEYLVFSHECGAGQRVAFDFSSTGGLDLSYFQDYNPSPIGAYVTVC</sequence>
<dbReference type="PANTHER" id="PTHR39613">
    <property type="entry name" value="ANCHORED CELL WALL PROTEIN, PUTATIVE (AFU_ORTHOLOGUE AFUA_4G08960)-RELATED"/>
    <property type="match status" value="1"/>
</dbReference>
<evidence type="ECO:0000256" key="3">
    <source>
        <dbReference type="RuleBase" id="RU004335"/>
    </source>
</evidence>
<dbReference type="InterPro" id="IPR017853">
    <property type="entry name" value="GH"/>
</dbReference>
<dbReference type="GO" id="GO:0005975">
    <property type="term" value="P:carbohydrate metabolic process"/>
    <property type="evidence" value="ECO:0007669"/>
    <property type="project" value="InterPro"/>
</dbReference>
<keyword evidence="8" id="KW-1185">Reference proteome</keyword>
<feature type="compositionally biased region" description="Low complexity" evidence="4">
    <location>
        <begin position="317"/>
        <end position="336"/>
    </location>
</feature>
<dbReference type="STRING" id="675120.M2WK39"/>
<dbReference type="GO" id="GO:0004553">
    <property type="term" value="F:hydrolase activity, hydrolyzing O-glycosyl compounds"/>
    <property type="evidence" value="ECO:0007669"/>
    <property type="project" value="InterPro"/>
</dbReference>
<proteinExistence type="inferred from homology"/>
<dbReference type="InterPro" id="IPR018620">
    <property type="entry name" value="Ubiquitin3-bd_protein_But2_C"/>
</dbReference>
<evidence type="ECO:0000313" key="7">
    <source>
        <dbReference type="EMBL" id="EME39308.1"/>
    </source>
</evidence>
<dbReference type="PANTHER" id="PTHR39613:SF1">
    <property type="entry name" value="ANCHORED CELL WALL PROTEIN, PUTATIVE (AFU_ORTHOLOGUE AFUA_4G08960)-RELATED"/>
    <property type="match status" value="1"/>
</dbReference>
<name>M2WK39_DOTSN</name>
<feature type="chain" id="PRO_5012677890" evidence="5">
    <location>
        <begin position="16"/>
        <end position="576"/>
    </location>
</feature>
<dbReference type="Pfam" id="PF09792">
    <property type="entry name" value="But2"/>
    <property type="match status" value="1"/>
</dbReference>
<dbReference type="Gene3D" id="3.20.20.80">
    <property type="entry name" value="Glycosidases"/>
    <property type="match status" value="1"/>
</dbReference>
<reference evidence="7 8" key="2">
    <citation type="journal article" date="2012" name="PLoS Pathog.">
        <title>Diverse lifestyles and strategies of plant pathogenesis encoded in the genomes of eighteen Dothideomycetes fungi.</title>
        <authorList>
            <person name="Ohm R.A."/>
            <person name="Feau N."/>
            <person name="Henrissat B."/>
            <person name="Schoch C.L."/>
            <person name="Horwitz B.A."/>
            <person name="Barry K.W."/>
            <person name="Condon B.J."/>
            <person name="Copeland A.C."/>
            <person name="Dhillon B."/>
            <person name="Glaser F."/>
            <person name="Hesse C.N."/>
            <person name="Kosti I."/>
            <person name="LaButti K."/>
            <person name="Lindquist E.A."/>
            <person name="Lucas S."/>
            <person name="Salamov A.A."/>
            <person name="Bradshaw R.E."/>
            <person name="Ciuffetti L."/>
            <person name="Hamelin R.C."/>
            <person name="Kema G.H.J."/>
            <person name="Lawrence C."/>
            <person name="Scott J.A."/>
            <person name="Spatafora J.W."/>
            <person name="Turgeon B.G."/>
            <person name="de Wit P.J.G.M."/>
            <person name="Zhong S."/>
            <person name="Goodwin S.B."/>
            <person name="Grigoriev I.V."/>
        </authorList>
    </citation>
    <scope>NUCLEOTIDE SEQUENCE [LARGE SCALE GENOMIC DNA]</scope>
    <source>
        <strain evidence="8">NZE10 / CBS 128990</strain>
    </source>
</reference>
<dbReference type="InterPro" id="IPR000490">
    <property type="entry name" value="Glyco_hydro_17"/>
</dbReference>
<dbReference type="SUPFAM" id="SSF51445">
    <property type="entry name" value="(Trans)glycosidases"/>
    <property type="match status" value="1"/>
</dbReference>
<organism evidence="7 8">
    <name type="scientific">Dothistroma septosporum (strain NZE10 / CBS 128990)</name>
    <name type="common">Red band needle blight fungus</name>
    <name type="synonym">Mycosphaerella pini</name>
    <dbReference type="NCBI Taxonomy" id="675120"/>
    <lineage>
        <taxon>Eukaryota</taxon>
        <taxon>Fungi</taxon>
        <taxon>Dikarya</taxon>
        <taxon>Ascomycota</taxon>
        <taxon>Pezizomycotina</taxon>
        <taxon>Dothideomycetes</taxon>
        <taxon>Dothideomycetidae</taxon>
        <taxon>Mycosphaerellales</taxon>
        <taxon>Mycosphaerellaceae</taxon>
        <taxon>Dothistroma</taxon>
    </lineage>
</organism>
<evidence type="ECO:0000256" key="5">
    <source>
        <dbReference type="SAM" id="SignalP"/>
    </source>
</evidence>
<dbReference type="HOGENOM" id="CLU_028820_1_0_1"/>
<evidence type="ECO:0000256" key="1">
    <source>
        <dbReference type="ARBA" id="ARBA00008773"/>
    </source>
</evidence>
<evidence type="ECO:0000259" key="6">
    <source>
        <dbReference type="Pfam" id="PF09792"/>
    </source>
</evidence>
<feature type="region of interest" description="Disordered" evidence="4">
    <location>
        <begin position="316"/>
        <end position="336"/>
    </location>
</feature>
<keyword evidence="5" id="KW-0732">Signal</keyword>
<evidence type="ECO:0000256" key="2">
    <source>
        <dbReference type="ARBA" id="ARBA00022801"/>
    </source>
</evidence>
<dbReference type="OMA" id="GQYEYPH"/>
<accession>M2WK39</accession>
<feature type="domain" description="Ubiquitin 3 binding protein But2 C-terminal" evidence="6">
    <location>
        <begin position="425"/>
        <end position="566"/>
    </location>
</feature>
<dbReference type="eggNOG" id="ENOG502SI3D">
    <property type="taxonomic scope" value="Eukaryota"/>
</dbReference>
<protein>
    <submittedName>
        <fullName evidence="7">Glycoside hydrolase family 17 protein</fullName>
    </submittedName>
</protein>
<feature type="signal peptide" evidence="5">
    <location>
        <begin position="1"/>
        <end position="15"/>
    </location>
</feature>
<evidence type="ECO:0000313" key="8">
    <source>
        <dbReference type="Proteomes" id="UP000016933"/>
    </source>
</evidence>
<dbReference type="AlphaFoldDB" id="M2WK39"/>
<dbReference type="Pfam" id="PF00332">
    <property type="entry name" value="Glyco_hydro_17"/>
    <property type="match status" value="1"/>
</dbReference>
<dbReference type="EMBL" id="KB446545">
    <property type="protein sequence ID" value="EME39308.1"/>
    <property type="molecule type" value="Genomic_DNA"/>
</dbReference>
<reference evidence="8" key="1">
    <citation type="journal article" date="2012" name="PLoS Genet.">
        <title>The genomes of the fungal plant pathogens Cladosporium fulvum and Dothistroma septosporum reveal adaptation to different hosts and lifestyles but also signatures of common ancestry.</title>
        <authorList>
            <person name="de Wit P.J.G.M."/>
            <person name="van der Burgt A."/>
            <person name="Oekmen B."/>
            <person name="Stergiopoulos I."/>
            <person name="Abd-Elsalam K.A."/>
            <person name="Aerts A.L."/>
            <person name="Bahkali A.H."/>
            <person name="Beenen H.G."/>
            <person name="Chettri P."/>
            <person name="Cox M.P."/>
            <person name="Datema E."/>
            <person name="de Vries R.P."/>
            <person name="Dhillon B."/>
            <person name="Ganley A.R."/>
            <person name="Griffiths S.A."/>
            <person name="Guo Y."/>
            <person name="Hamelin R.C."/>
            <person name="Henrissat B."/>
            <person name="Kabir M.S."/>
            <person name="Jashni M.K."/>
            <person name="Kema G."/>
            <person name="Klaubauf S."/>
            <person name="Lapidus A."/>
            <person name="Levasseur A."/>
            <person name="Lindquist E."/>
            <person name="Mehrabi R."/>
            <person name="Ohm R.A."/>
            <person name="Owen T.J."/>
            <person name="Salamov A."/>
            <person name="Schwelm A."/>
            <person name="Schijlen E."/>
            <person name="Sun H."/>
            <person name="van den Burg H.A."/>
            <person name="van Ham R.C.H.J."/>
            <person name="Zhang S."/>
            <person name="Goodwin S.B."/>
            <person name="Grigoriev I.V."/>
            <person name="Collemare J."/>
            <person name="Bradshaw R.E."/>
        </authorList>
    </citation>
    <scope>NUCLEOTIDE SEQUENCE [LARGE SCALE GENOMIC DNA]</scope>
    <source>
        <strain evidence="8">NZE10 / CBS 128990</strain>
    </source>
</reference>
<dbReference type="Proteomes" id="UP000016933">
    <property type="component" value="Unassembled WGS sequence"/>
</dbReference>
<comment type="similarity">
    <text evidence="1 3">Belongs to the glycosyl hydrolase 17 family.</text>
</comment>